<dbReference type="PANTHER" id="PTHR13447:SF2">
    <property type="entry name" value="SMALL RIBOSOMAL SUBUNIT PROTEIN BS1M"/>
    <property type="match status" value="1"/>
</dbReference>
<accession>A0A7D9I9S5</accession>
<dbReference type="PANTHER" id="PTHR13447">
    <property type="entry name" value="MITOCHONDRIAL 28S RIBOSOMAL PROTEIN S28"/>
    <property type="match status" value="1"/>
</dbReference>
<protein>
    <submittedName>
        <fullName evidence="1">28S ribosomal S28, mitochondrial</fullName>
    </submittedName>
</protein>
<dbReference type="GO" id="GO:0003676">
    <property type="term" value="F:nucleic acid binding"/>
    <property type="evidence" value="ECO:0007669"/>
    <property type="project" value="InterPro"/>
</dbReference>
<keyword evidence="2" id="KW-1185">Reference proteome</keyword>
<name>A0A7D9I9S5_PARCT</name>
<dbReference type="SUPFAM" id="SSF50249">
    <property type="entry name" value="Nucleic acid-binding proteins"/>
    <property type="match status" value="1"/>
</dbReference>
<dbReference type="InterPro" id="IPR003029">
    <property type="entry name" value="S1_domain"/>
</dbReference>
<dbReference type="Pfam" id="PF10246">
    <property type="entry name" value="MRP-S35"/>
    <property type="match status" value="1"/>
</dbReference>
<dbReference type="Gene3D" id="2.40.50.140">
    <property type="entry name" value="Nucleic acid-binding proteins"/>
    <property type="match status" value="1"/>
</dbReference>
<sequence length="139" mass="15784">MANILRKCFYSIFLPRNITSRSFSRTNCNASSTVVDDADQESFEKMFKETQFVKLGRPAGKIVQGKITHIINDDMYVEFGWKFHAVVKIPRSKVNSLSYNVGDSVEVKINELEMTGHFLGQSKRITLCEADVSLVDNKI</sequence>
<comment type="caution">
    <text evidence="1">The sequence shown here is derived from an EMBL/GenBank/DDBJ whole genome shotgun (WGS) entry which is preliminary data.</text>
</comment>
<dbReference type="AlphaFoldDB" id="A0A7D9I9S5"/>
<reference evidence="1" key="1">
    <citation type="submission" date="2020-04" db="EMBL/GenBank/DDBJ databases">
        <authorList>
            <person name="Alioto T."/>
            <person name="Alioto T."/>
            <person name="Gomez Garrido J."/>
        </authorList>
    </citation>
    <scope>NUCLEOTIDE SEQUENCE</scope>
    <source>
        <strain evidence="1">A484AB</strain>
    </source>
</reference>
<dbReference type="InterPro" id="IPR019375">
    <property type="entry name" value="Ribosomal_bS1m"/>
</dbReference>
<dbReference type="PROSITE" id="PS50126">
    <property type="entry name" value="S1"/>
    <property type="match status" value="1"/>
</dbReference>
<evidence type="ECO:0000313" key="2">
    <source>
        <dbReference type="Proteomes" id="UP001152795"/>
    </source>
</evidence>
<dbReference type="InterPro" id="IPR012340">
    <property type="entry name" value="NA-bd_OB-fold"/>
</dbReference>
<proteinExistence type="predicted"/>
<gene>
    <name evidence="1" type="ORF">PACLA_8A029123</name>
</gene>
<dbReference type="Proteomes" id="UP001152795">
    <property type="component" value="Unassembled WGS sequence"/>
</dbReference>
<organism evidence="1 2">
    <name type="scientific">Paramuricea clavata</name>
    <name type="common">Red gorgonian</name>
    <name type="synonym">Violescent sea-whip</name>
    <dbReference type="NCBI Taxonomy" id="317549"/>
    <lineage>
        <taxon>Eukaryota</taxon>
        <taxon>Metazoa</taxon>
        <taxon>Cnidaria</taxon>
        <taxon>Anthozoa</taxon>
        <taxon>Octocorallia</taxon>
        <taxon>Malacalcyonacea</taxon>
        <taxon>Plexauridae</taxon>
        <taxon>Paramuricea</taxon>
    </lineage>
</organism>
<dbReference type="EMBL" id="CACRXK020003988">
    <property type="protein sequence ID" value="CAB4001040.1"/>
    <property type="molecule type" value="Genomic_DNA"/>
</dbReference>
<evidence type="ECO:0000313" key="1">
    <source>
        <dbReference type="EMBL" id="CAB4001040.1"/>
    </source>
</evidence>
<dbReference type="OrthoDB" id="6020229at2759"/>
<dbReference type="GO" id="GO:0005763">
    <property type="term" value="C:mitochondrial small ribosomal subunit"/>
    <property type="evidence" value="ECO:0007669"/>
    <property type="project" value="TreeGrafter"/>
</dbReference>